<keyword evidence="8" id="KW-0406">Ion transport</keyword>
<evidence type="ECO:0000256" key="9">
    <source>
        <dbReference type="ARBA" id="ARBA00023136"/>
    </source>
</evidence>
<evidence type="ECO:0000256" key="5">
    <source>
        <dbReference type="ARBA" id="ARBA00022475"/>
    </source>
</evidence>
<reference evidence="11" key="2">
    <citation type="journal article" date="2024" name="Plant">
        <title>Genomic evolution and insights into agronomic trait innovations of Sesamum species.</title>
        <authorList>
            <person name="Miao H."/>
            <person name="Wang L."/>
            <person name="Qu L."/>
            <person name="Liu H."/>
            <person name="Sun Y."/>
            <person name="Le M."/>
            <person name="Wang Q."/>
            <person name="Wei S."/>
            <person name="Zheng Y."/>
            <person name="Lin W."/>
            <person name="Duan Y."/>
            <person name="Cao H."/>
            <person name="Xiong S."/>
            <person name="Wang X."/>
            <person name="Wei L."/>
            <person name="Li C."/>
            <person name="Ma Q."/>
            <person name="Ju M."/>
            <person name="Zhao R."/>
            <person name="Li G."/>
            <person name="Mu C."/>
            <person name="Tian Q."/>
            <person name="Mei H."/>
            <person name="Zhang T."/>
            <person name="Gao T."/>
            <person name="Zhang H."/>
        </authorList>
    </citation>
    <scope>NUCLEOTIDE SEQUENCE</scope>
    <source>
        <strain evidence="11">G02</strain>
    </source>
</reference>
<feature type="transmembrane region" description="Helical" evidence="10">
    <location>
        <begin position="187"/>
        <end position="205"/>
    </location>
</feature>
<keyword evidence="7 10" id="KW-1133">Transmembrane helix</keyword>
<comment type="caution">
    <text evidence="11">The sequence shown here is derived from an EMBL/GenBank/DDBJ whole genome shotgun (WGS) entry which is preliminary data.</text>
</comment>
<dbReference type="InterPro" id="IPR004695">
    <property type="entry name" value="SLAC1/Mae1/Ssu1/TehA"/>
</dbReference>
<dbReference type="GO" id="GO:0005886">
    <property type="term" value="C:plasma membrane"/>
    <property type="evidence" value="ECO:0007669"/>
    <property type="project" value="UniProtKB-SubCell"/>
</dbReference>
<feature type="transmembrane region" description="Helical" evidence="10">
    <location>
        <begin position="155"/>
        <end position="175"/>
    </location>
</feature>
<accession>A0AAW2M5M9</accession>
<organism evidence="11">
    <name type="scientific">Sesamum radiatum</name>
    <name type="common">Black benniseed</name>
    <dbReference type="NCBI Taxonomy" id="300843"/>
    <lineage>
        <taxon>Eukaryota</taxon>
        <taxon>Viridiplantae</taxon>
        <taxon>Streptophyta</taxon>
        <taxon>Embryophyta</taxon>
        <taxon>Tracheophyta</taxon>
        <taxon>Spermatophyta</taxon>
        <taxon>Magnoliopsida</taxon>
        <taxon>eudicotyledons</taxon>
        <taxon>Gunneridae</taxon>
        <taxon>Pentapetalae</taxon>
        <taxon>asterids</taxon>
        <taxon>lamiids</taxon>
        <taxon>Lamiales</taxon>
        <taxon>Pedaliaceae</taxon>
        <taxon>Sesamum</taxon>
    </lineage>
</organism>
<feature type="transmembrane region" description="Helical" evidence="10">
    <location>
        <begin position="246"/>
        <end position="267"/>
    </location>
</feature>
<evidence type="ECO:0000256" key="7">
    <source>
        <dbReference type="ARBA" id="ARBA00022989"/>
    </source>
</evidence>
<proteinExistence type="inferred from homology"/>
<dbReference type="Gene3D" id="1.50.10.150">
    <property type="entry name" value="Voltage-dependent anion channel"/>
    <property type="match status" value="1"/>
</dbReference>
<dbReference type="PANTHER" id="PTHR31269:SF22">
    <property type="entry name" value="OS01G0247700 PROTEIN"/>
    <property type="match status" value="1"/>
</dbReference>
<dbReference type="GO" id="GO:0012505">
    <property type="term" value="C:endomembrane system"/>
    <property type="evidence" value="ECO:0007669"/>
    <property type="project" value="UniProtKB-SubCell"/>
</dbReference>
<evidence type="ECO:0000256" key="6">
    <source>
        <dbReference type="ARBA" id="ARBA00022692"/>
    </source>
</evidence>
<sequence length="300" mass="33196">MVVFSSHTHPPLASLLPQMHLPVQHDKGGVHAPRRGELPVCPLDLLAPDPRIRAVRHPKARFFRDPVVDFRDSGYNTGREDLRPVVHQGKRFLTAVANPASQLSVVGNLVGARAAAKMEWREVSVFLFSLGMVHYLVLFVTLYQRLSGGDRLPAMLRPVFFLFFAAPSVASLAWYSISGSFDTPSKMLFFLSLFLFASLICRPALFRKAMRRFNIAWWAYSYPITLLALASARYEEEVQGGVSRAIRLLLSGLSVLVLLGLLLLTAFNPKLLLPDNDPILLTTLPPTSSNSHSPPTAPTG</sequence>
<dbReference type="AlphaFoldDB" id="A0AAW2M5M9"/>
<reference evidence="11" key="1">
    <citation type="submission" date="2020-06" db="EMBL/GenBank/DDBJ databases">
        <authorList>
            <person name="Li T."/>
            <person name="Hu X."/>
            <person name="Zhang T."/>
            <person name="Song X."/>
            <person name="Zhang H."/>
            <person name="Dai N."/>
            <person name="Sheng W."/>
            <person name="Hou X."/>
            <person name="Wei L."/>
        </authorList>
    </citation>
    <scope>NUCLEOTIDE SEQUENCE</scope>
    <source>
        <strain evidence="11">G02</strain>
        <tissue evidence="11">Leaf</tissue>
    </source>
</reference>
<name>A0AAW2M5M9_SESRA</name>
<evidence type="ECO:0000313" key="11">
    <source>
        <dbReference type="EMBL" id="KAL0325791.1"/>
    </source>
</evidence>
<evidence type="ECO:0000256" key="10">
    <source>
        <dbReference type="SAM" id="Phobius"/>
    </source>
</evidence>
<evidence type="ECO:0000256" key="2">
    <source>
        <dbReference type="ARBA" id="ARBA00004236"/>
    </source>
</evidence>
<keyword evidence="5" id="KW-1003">Cell membrane</keyword>
<dbReference type="GO" id="GO:0008308">
    <property type="term" value="F:voltage-gated monoatomic anion channel activity"/>
    <property type="evidence" value="ECO:0007669"/>
    <property type="project" value="InterPro"/>
</dbReference>
<evidence type="ECO:0000256" key="8">
    <source>
        <dbReference type="ARBA" id="ARBA00023065"/>
    </source>
</evidence>
<dbReference type="InterPro" id="IPR030183">
    <property type="entry name" value="SLAC/SLAH"/>
</dbReference>
<feature type="transmembrane region" description="Helical" evidence="10">
    <location>
        <begin position="123"/>
        <end position="143"/>
    </location>
</feature>
<comment type="similarity">
    <text evidence="3">Belongs to the SLAC1 S-type anion channel family.</text>
</comment>
<evidence type="ECO:0000256" key="3">
    <source>
        <dbReference type="ARBA" id="ARBA00007808"/>
    </source>
</evidence>
<keyword evidence="4" id="KW-0813">Transport</keyword>
<keyword evidence="6 10" id="KW-0812">Transmembrane</keyword>
<keyword evidence="9 10" id="KW-0472">Membrane</keyword>
<dbReference type="InterPro" id="IPR038665">
    <property type="entry name" value="Voltage-dep_anion_channel_sf"/>
</dbReference>
<gene>
    <name evidence="11" type="ORF">Sradi_5148400</name>
</gene>
<dbReference type="Pfam" id="PF03595">
    <property type="entry name" value="SLAC1"/>
    <property type="match status" value="1"/>
</dbReference>
<protein>
    <submittedName>
        <fullName evidence="11">S-type anion channel SLAH1</fullName>
    </submittedName>
</protein>
<evidence type="ECO:0000256" key="1">
    <source>
        <dbReference type="ARBA" id="ARBA00004127"/>
    </source>
</evidence>
<dbReference type="GO" id="GO:0006873">
    <property type="term" value="P:intracellular monoatomic ion homeostasis"/>
    <property type="evidence" value="ECO:0007669"/>
    <property type="project" value="InterPro"/>
</dbReference>
<feature type="transmembrane region" description="Helical" evidence="10">
    <location>
        <begin position="217"/>
        <end position="234"/>
    </location>
</feature>
<dbReference type="PANTHER" id="PTHR31269">
    <property type="entry name" value="S-TYPE ANION CHANNEL SLAH3"/>
    <property type="match status" value="1"/>
</dbReference>
<dbReference type="EMBL" id="JACGWJ010000023">
    <property type="protein sequence ID" value="KAL0325791.1"/>
    <property type="molecule type" value="Genomic_DNA"/>
</dbReference>
<evidence type="ECO:0000256" key="4">
    <source>
        <dbReference type="ARBA" id="ARBA00022448"/>
    </source>
</evidence>
<comment type="subcellular location">
    <subcellularLocation>
        <location evidence="2">Cell membrane</location>
    </subcellularLocation>
    <subcellularLocation>
        <location evidence="1">Endomembrane system</location>
        <topology evidence="1">Multi-pass membrane protein</topology>
    </subcellularLocation>
</comment>